<dbReference type="AlphaFoldDB" id="X6NVA8"/>
<keyword evidence="3" id="KW-0812">Transmembrane</keyword>
<dbReference type="Proteomes" id="UP000023152">
    <property type="component" value="Unassembled WGS sequence"/>
</dbReference>
<keyword evidence="5" id="KW-1185">Reference proteome</keyword>
<keyword evidence="3" id="KW-1133">Transmembrane helix</keyword>
<proteinExistence type="predicted"/>
<reference evidence="4 5" key="1">
    <citation type="journal article" date="2013" name="Curr. Biol.">
        <title>The Genome of the Foraminiferan Reticulomyxa filosa.</title>
        <authorList>
            <person name="Glockner G."/>
            <person name="Hulsmann N."/>
            <person name="Schleicher M."/>
            <person name="Noegel A.A."/>
            <person name="Eichinger L."/>
            <person name="Gallinger C."/>
            <person name="Pawlowski J."/>
            <person name="Sierra R."/>
            <person name="Euteneuer U."/>
            <person name="Pillet L."/>
            <person name="Moustafa A."/>
            <person name="Platzer M."/>
            <person name="Groth M."/>
            <person name="Szafranski K."/>
            <person name="Schliwa M."/>
        </authorList>
    </citation>
    <scope>NUCLEOTIDE SEQUENCE [LARGE SCALE GENOMIC DNA]</scope>
</reference>
<evidence type="ECO:0000256" key="3">
    <source>
        <dbReference type="SAM" id="Phobius"/>
    </source>
</evidence>
<evidence type="ECO:0000256" key="1">
    <source>
        <dbReference type="SAM" id="Coils"/>
    </source>
</evidence>
<keyword evidence="1" id="KW-0175">Coiled coil</keyword>
<evidence type="ECO:0000256" key="2">
    <source>
        <dbReference type="SAM" id="MobiDB-lite"/>
    </source>
</evidence>
<keyword evidence="3" id="KW-0472">Membrane</keyword>
<accession>X6NVA8</accession>
<name>X6NVA8_RETFI</name>
<comment type="caution">
    <text evidence="4">The sequence shown here is derived from an EMBL/GenBank/DDBJ whole genome shotgun (WGS) entry which is preliminary data.</text>
</comment>
<feature type="region of interest" description="Disordered" evidence="2">
    <location>
        <begin position="432"/>
        <end position="455"/>
    </location>
</feature>
<dbReference type="EMBL" id="ASPP01005768">
    <property type="protein sequence ID" value="ETO29931.1"/>
    <property type="molecule type" value="Genomic_DNA"/>
</dbReference>
<feature type="coiled-coil region" evidence="1">
    <location>
        <begin position="521"/>
        <end position="570"/>
    </location>
</feature>
<organism evidence="4 5">
    <name type="scientific">Reticulomyxa filosa</name>
    <dbReference type="NCBI Taxonomy" id="46433"/>
    <lineage>
        <taxon>Eukaryota</taxon>
        <taxon>Sar</taxon>
        <taxon>Rhizaria</taxon>
        <taxon>Retaria</taxon>
        <taxon>Foraminifera</taxon>
        <taxon>Monothalamids</taxon>
        <taxon>Reticulomyxidae</taxon>
        <taxon>Reticulomyxa</taxon>
    </lineage>
</organism>
<evidence type="ECO:0000313" key="4">
    <source>
        <dbReference type="EMBL" id="ETO29931.1"/>
    </source>
</evidence>
<feature type="transmembrane region" description="Helical" evidence="3">
    <location>
        <begin position="45"/>
        <end position="64"/>
    </location>
</feature>
<sequence>MRNLAYLSTTSCQNRYYCYSYYFFMSDFCFHFTDKYHQQQKQKWWLLYGVSCGAGVTVLLLVLWKIQCLCRVRQCLMDIHTLWLEYKQEQVTSQVERISVYKMFKRDDLEQHKSEKEVDKAEYYKLESPTYSNVKMSSIEQVPHSADTTIDVRLDVLCCSFLFYFACSEQCPKIQALIVTHANITRKWLIIFLSEFFLITINSVTMKPNHRRRRRGISQKKNISPAKKFNFDNEHLATPTSIFGAKEKVKSSHFLDDIENQKSDLVLNVKNSPSTDPIFEAIDTKQSLQSDDPFYEIKTQSGIKTDAVNKEIGSNEEEKHETKQDFLNKNTSQYISETEDSEDSAHKQEHSEDFIFNVERPSTPFSPKQPKVGISVKGSPEQQVVLTLPRLLFFYFVDTYHLNVLQMNEKQTPKNLASVKLTNTNDVYSSIAQTSYPTPDLSSDESEDDTSTKEHNCEQITQFEDKNLFMEKNRLEDNISNLLPPEVQDETVVIFFVLISFLLFDLLGPWIKRELLIEEEKEQQGNLYTVLQEALEKIEKEVHFKQESKLKEYQRQKDIKELEVKEKYSQKMSSVDPKEPDLTQILEHLNKEQMEEIASINTECAHKYTKLCKKLQQEKILKVQSCRHSIDHRLELLRQQTNEKISVLKADIMQI</sequence>
<protein>
    <submittedName>
        <fullName evidence="4">Uncharacterized protein</fullName>
    </submittedName>
</protein>
<gene>
    <name evidence="4" type="ORF">RFI_07196</name>
</gene>
<evidence type="ECO:0000313" key="5">
    <source>
        <dbReference type="Proteomes" id="UP000023152"/>
    </source>
</evidence>